<evidence type="ECO:0000256" key="3">
    <source>
        <dbReference type="ARBA" id="ARBA00022692"/>
    </source>
</evidence>
<evidence type="ECO:0000256" key="4">
    <source>
        <dbReference type="ARBA" id="ARBA00022989"/>
    </source>
</evidence>
<dbReference type="GO" id="GO:0016020">
    <property type="term" value="C:membrane"/>
    <property type="evidence" value="ECO:0007669"/>
    <property type="project" value="UniProtKB-SubCell"/>
</dbReference>
<keyword evidence="11" id="KW-1185">Reference proteome</keyword>
<keyword evidence="5" id="KW-0406">Ion transport</keyword>
<dbReference type="InterPro" id="IPR050794">
    <property type="entry name" value="CPA2_transporter"/>
</dbReference>
<keyword evidence="2" id="KW-0813">Transport</keyword>
<evidence type="ECO:0000259" key="9">
    <source>
        <dbReference type="Pfam" id="PF00999"/>
    </source>
</evidence>
<evidence type="ECO:0000313" key="11">
    <source>
        <dbReference type="Proteomes" id="UP000799753"/>
    </source>
</evidence>
<dbReference type="EMBL" id="MU006780">
    <property type="protein sequence ID" value="KAF2643370.1"/>
    <property type="molecule type" value="Genomic_DNA"/>
</dbReference>
<dbReference type="OrthoDB" id="2687058at2759"/>
<comment type="subcellular location">
    <subcellularLocation>
        <location evidence="1">Membrane</location>
        <topology evidence="1">Multi-pass membrane protein</topology>
    </subcellularLocation>
</comment>
<evidence type="ECO:0000313" key="10">
    <source>
        <dbReference type="EMBL" id="KAF2643370.1"/>
    </source>
</evidence>
<feature type="transmembrane region" description="Helical" evidence="8">
    <location>
        <begin position="274"/>
        <end position="293"/>
    </location>
</feature>
<dbReference type="GO" id="GO:1902600">
    <property type="term" value="P:proton transmembrane transport"/>
    <property type="evidence" value="ECO:0007669"/>
    <property type="project" value="InterPro"/>
</dbReference>
<feature type="transmembrane region" description="Helical" evidence="8">
    <location>
        <begin position="131"/>
        <end position="154"/>
    </location>
</feature>
<feature type="transmembrane region" description="Helical" evidence="8">
    <location>
        <begin position="203"/>
        <end position="227"/>
    </location>
</feature>
<evidence type="ECO:0000256" key="5">
    <source>
        <dbReference type="ARBA" id="ARBA00023065"/>
    </source>
</evidence>
<name>A0A6A6S706_9PLEO</name>
<dbReference type="GO" id="GO:0015297">
    <property type="term" value="F:antiporter activity"/>
    <property type="evidence" value="ECO:0007669"/>
    <property type="project" value="InterPro"/>
</dbReference>
<evidence type="ECO:0000256" key="2">
    <source>
        <dbReference type="ARBA" id="ARBA00022448"/>
    </source>
</evidence>
<feature type="transmembrane region" description="Helical" evidence="8">
    <location>
        <begin position="102"/>
        <end position="119"/>
    </location>
</feature>
<feature type="transmembrane region" description="Helical" evidence="8">
    <location>
        <begin position="233"/>
        <end position="253"/>
    </location>
</feature>
<dbReference type="Pfam" id="PF00999">
    <property type="entry name" value="Na_H_Exchanger"/>
    <property type="match status" value="1"/>
</dbReference>
<organism evidence="10 11">
    <name type="scientific">Massarina eburnea CBS 473.64</name>
    <dbReference type="NCBI Taxonomy" id="1395130"/>
    <lineage>
        <taxon>Eukaryota</taxon>
        <taxon>Fungi</taxon>
        <taxon>Dikarya</taxon>
        <taxon>Ascomycota</taxon>
        <taxon>Pezizomycotina</taxon>
        <taxon>Dothideomycetes</taxon>
        <taxon>Pleosporomycetidae</taxon>
        <taxon>Pleosporales</taxon>
        <taxon>Massarineae</taxon>
        <taxon>Massarinaceae</taxon>
        <taxon>Massarina</taxon>
    </lineage>
</organism>
<sequence length="889" mass="95823">MASKTAQSSAAAQVTASPQGGIFDDISPVKVDTKNPIILFIIQVAIIIFFCRALNWPLSKIRQPRVISEVIGGILLGPTVMGRIPQFTDTIFPQASMTNLNLVANLGLVLFLFIIGLEVDLRFLVSNWKVALNVGMVSMIIPFGMGSALAVGLYNQFKDEPGMVHIDFPIFMLFIGVAMAITAFPVLCRILTELKLLMTPVGIIVLAAGVGNDVVGWVLLALCVALVNANNGLTALWVLLTCLGFILFLVYAVRPVFIWVLRKNRALQDGPSQGIIALTLLLCLASAFFTGIIGVHPIFGAFLAGLICPHEGGFAIKVAEKIEDLIGALFLPLYFTLSGLSTNIGLLDSGIIWGYVVAVIVVAFFSKFLGATIAARFTGMLWRECFAIGSLMSCKGLVELIVLNIGLNAKILSTRTFTIFVVMALVTTFLSSPLTMYFYPPWYQKKVEAFRRGEIDWDDKPRDGTDSIIDATHYDKVAAQKIKHLTVYLRLDSMPNLLAFTSLFGGCSYKAAEKLHPSMEQTASTGKETGDSSIPEEAPVRPVEAYGLRLLNLSDRGSSVMAVSEIESYTAHDPVVNTFRTFGRLHNLAVSGEVLVVPESSFADTISTRASESDFLLLPWTETGGMSERTVIEDNGTKNKLAAPSYIAFVNETLQQSTIPVAILVNKNFGNSKNKEKKGRKLARTISGVSLASTRDKEFAAPIADRSHHIFFPFFGGEDDKIALRLVLQLAENPEVTATIVRFDVPGDFFPQDSASGSPSGSSPVKDDKTVVYTTSSPRDQDATFFGSISASLPVALSKRVVFETVTSDSPLKDVLGRASIELGQNPKNAGDLVVLGRNIGNSAFKMEGGADGITSASLSPVSESLGVLAEKIWDSKSGASLLVVKAGI</sequence>
<proteinExistence type="predicted"/>
<evidence type="ECO:0000256" key="7">
    <source>
        <dbReference type="SAM" id="MobiDB-lite"/>
    </source>
</evidence>
<keyword evidence="6 8" id="KW-0472">Membrane</keyword>
<dbReference type="InterPro" id="IPR006153">
    <property type="entry name" value="Cation/H_exchanger_TM"/>
</dbReference>
<gene>
    <name evidence="10" type="ORF">P280DRAFT_446888</name>
</gene>
<keyword evidence="3 8" id="KW-0812">Transmembrane</keyword>
<evidence type="ECO:0000256" key="6">
    <source>
        <dbReference type="ARBA" id="ARBA00023136"/>
    </source>
</evidence>
<feature type="transmembrane region" description="Helical" evidence="8">
    <location>
        <begin position="37"/>
        <end position="54"/>
    </location>
</feature>
<feature type="domain" description="Cation/H+ exchanger transmembrane" evidence="9">
    <location>
        <begin position="47"/>
        <end position="431"/>
    </location>
</feature>
<dbReference type="AlphaFoldDB" id="A0A6A6S706"/>
<dbReference type="InterPro" id="IPR038770">
    <property type="entry name" value="Na+/solute_symporter_sf"/>
</dbReference>
<dbReference type="PANTHER" id="PTHR32468:SF0">
    <property type="entry name" value="K(+)_H(+) ANTIPORTER 1"/>
    <property type="match status" value="1"/>
</dbReference>
<keyword evidence="4 8" id="KW-1133">Transmembrane helix</keyword>
<feature type="transmembrane region" description="Helical" evidence="8">
    <location>
        <begin position="417"/>
        <end position="439"/>
    </location>
</feature>
<protein>
    <submittedName>
        <fullName evidence="10">K(+)/H(+) antiporter 1</fullName>
    </submittedName>
</protein>
<feature type="transmembrane region" description="Helical" evidence="8">
    <location>
        <begin position="385"/>
        <end position="405"/>
    </location>
</feature>
<evidence type="ECO:0000256" key="8">
    <source>
        <dbReference type="SAM" id="Phobius"/>
    </source>
</evidence>
<dbReference type="PANTHER" id="PTHR32468">
    <property type="entry name" value="CATION/H + ANTIPORTER"/>
    <property type="match status" value="1"/>
</dbReference>
<feature type="transmembrane region" description="Helical" evidence="8">
    <location>
        <begin position="166"/>
        <end position="191"/>
    </location>
</feature>
<reference evidence="10" key="1">
    <citation type="journal article" date="2020" name="Stud. Mycol.">
        <title>101 Dothideomycetes genomes: a test case for predicting lifestyles and emergence of pathogens.</title>
        <authorList>
            <person name="Haridas S."/>
            <person name="Albert R."/>
            <person name="Binder M."/>
            <person name="Bloem J."/>
            <person name="Labutti K."/>
            <person name="Salamov A."/>
            <person name="Andreopoulos B."/>
            <person name="Baker S."/>
            <person name="Barry K."/>
            <person name="Bills G."/>
            <person name="Bluhm B."/>
            <person name="Cannon C."/>
            <person name="Castanera R."/>
            <person name="Culley D."/>
            <person name="Daum C."/>
            <person name="Ezra D."/>
            <person name="Gonzalez J."/>
            <person name="Henrissat B."/>
            <person name="Kuo A."/>
            <person name="Liang C."/>
            <person name="Lipzen A."/>
            <person name="Lutzoni F."/>
            <person name="Magnuson J."/>
            <person name="Mondo S."/>
            <person name="Nolan M."/>
            <person name="Ohm R."/>
            <person name="Pangilinan J."/>
            <person name="Park H.-J."/>
            <person name="Ramirez L."/>
            <person name="Alfaro M."/>
            <person name="Sun H."/>
            <person name="Tritt A."/>
            <person name="Yoshinaga Y."/>
            <person name="Zwiers L.-H."/>
            <person name="Turgeon B."/>
            <person name="Goodwin S."/>
            <person name="Spatafora J."/>
            <person name="Crous P."/>
            <person name="Grigoriev I."/>
        </authorList>
    </citation>
    <scope>NUCLEOTIDE SEQUENCE</scope>
    <source>
        <strain evidence="10">CBS 473.64</strain>
    </source>
</reference>
<feature type="transmembrane region" description="Helical" evidence="8">
    <location>
        <begin position="352"/>
        <end position="373"/>
    </location>
</feature>
<feature type="transmembrane region" description="Helical" evidence="8">
    <location>
        <begin position="66"/>
        <end position="82"/>
    </location>
</feature>
<feature type="transmembrane region" description="Helical" evidence="8">
    <location>
        <begin position="325"/>
        <end position="346"/>
    </location>
</feature>
<accession>A0A6A6S706</accession>
<dbReference type="Proteomes" id="UP000799753">
    <property type="component" value="Unassembled WGS sequence"/>
</dbReference>
<feature type="region of interest" description="Disordered" evidence="7">
    <location>
        <begin position="518"/>
        <end position="537"/>
    </location>
</feature>
<dbReference type="Gene3D" id="1.20.1530.20">
    <property type="match status" value="1"/>
</dbReference>
<evidence type="ECO:0000256" key="1">
    <source>
        <dbReference type="ARBA" id="ARBA00004141"/>
    </source>
</evidence>